<gene>
    <name evidence="1" type="ORF">FMOSSE_LOCUS4991</name>
</gene>
<dbReference type="InterPro" id="IPR032675">
    <property type="entry name" value="LRR_dom_sf"/>
</dbReference>
<protein>
    <submittedName>
        <fullName evidence="1">1260_t:CDS:1</fullName>
    </submittedName>
</protein>
<organism evidence="1 2">
    <name type="scientific">Funneliformis mosseae</name>
    <name type="common">Endomycorrhizal fungus</name>
    <name type="synonym">Glomus mosseae</name>
    <dbReference type="NCBI Taxonomy" id="27381"/>
    <lineage>
        <taxon>Eukaryota</taxon>
        <taxon>Fungi</taxon>
        <taxon>Fungi incertae sedis</taxon>
        <taxon>Mucoromycota</taxon>
        <taxon>Glomeromycotina</taxon>
        <taxon>Glomeromycetes</taxon>
        <taxon>Glomerales</taxon>
        <taxon>Glomeraceae</taxon>
        <taxon>Funneliformis</taxon>
    </lineage>
</organism>
<sequence length="235" mass="27045">MGQITLKKLEFYSSLIIPNIPIITYPGAIDCLRNLSEFGCSSNIDSEIFYQMSQICHNLESLNLTFEKVISNGLTDLISVQKNLTYLYVLFENYDSWRVPPPLKSLNDTLIKLRMDGSIYIPLSFISKLSNLREIFLSSRIETFVELEYITLPNLKSLKFGYEVLPNETLFKFMENCGKNLWELDLNNTNDNSLNLAIAKFCPNLKSLHTLIKDDEAETLRLILDSCEQLESIYL</sequence>
<comment type="caution">
    <text evidence="1">The sequence shown here is derived from an EMBL/GenBank/DDBJ whole genome shotgun (WGS) entry which is preliminary data.</text>
</comment>
<dbReference type="Proteomes" id="UP000789375">
    <property type="component" value="Unassembled WGS sequence"/>
</dbReference>
<evidence type="ECO:0000313" key="1">
    <source>
        <dbReference type="EMBL" id="CAG8520181.1"/>
    </source>
</evidence>
<dbReference type="Gene3D" id="3.80.10.10">
    <property type="entry name" value="Ribonuclease Inhibitor"/>
    <property type="match status" value="2"/>
</dbReference>
<dbReference type="AlphaFoldDB" id="A0A9N9A7X6"/>
<accession>A0A9N9A7X6</accession>
<dbReference type="EMBL" id="CAJVPP010000894">
    <property type="protein sequence ID" value="CAG8520181.1"/>
    <property type="molecule type" value="Genomic_DNA"/>
</dbReference>
<name>A0A9N9A7X6_FUNMO</name>
<proteinExistence type="predicted"/>
<keyword evidence="2" id="KW-1185">Reference proteome</keyword>
<reference evidence="1" key="1">
    <citation type="submission" date="2021-06" db="EMBL/GenBank/DDBJ databases">
        <authorList>
            <person name="Kallberg Y."/>
            <person name="Tangrot J."/>
            <person name="Rosling A."/>
        </authorList>
    </citation>
    <scope>NUCLEOTIDE SEQUENCE</scope>
    <source>
        <strain evidence="1">87-6 pot B 2015</strain>
    </source>
</reference>
<dbReference type="SUPFAM" id="SSF52047">
    <property type="entry name" value="RNI-like"/>
    <property type="match status" value="1"/>
</dbReference>
<evidence type="ECO:0000313" key="2">
    <source>
        <dbReference type="Proteomes" id="UP000789375"/>
    </source>
</evidence>